<name>A0A2T6ADE6_9RHOB</name>
<gene>
    <name evidence="2" type="ORF">C8N44_12611</name>
</gene>
<reference evidence="2 3" key="1">
    <citation type="submission" date="2018-04" db="EMBL/GenBank/DDBJ databases">
        <title>Genomic Encyclopedia of Archaeal and Bacterial Type Strains, Phase II (KMG-II): from individual species to whole genera.</title>
        <authorList>
            <person name="Goeker M."/>
        </authorList>
    </citation>
    <scope>NUCLEOTIDE SEQUENCE [LARGE SCALE GENOMIC DNA]</scope>
    <source>
        <strain evidence="2 3">DSM 29329</strain>
    </source>
</reference>
<sequence>MLTSLLVSDGARQGDSILRLGLFWAGCLLMILVLLVVLAVCCMRLRPPSSARRQPRGADRETHQ</sequence>
<accession>A0A2T6ADE6</accession>
<evidence type="ECO:0000313" key="3">
    <source>
        <dbReference type="Proteomes" id="UP000244069"/>
    </source>
</evidence>
<evidence type="ECO:0000313" key="2">
    <source>
        <dbReference type="EMBL" id="PTX41844.1"/>
    </source>
</evidence>
<protein>
    <submittedName>
        <fullName evidence="2">Uncharacterized protein</fullName>
    </submittedName>
</protein>
<proteinExistence type="predicted"/>
<keyword evidence="3" id="KW-1185">Reference proteome</keyword>
<evidence type="ECO:0000256" key="1">
    <source>
        <dbReference type="SAM" id="Phobius"/>
    </source>
</evidence>
<keyword evidence="1" id="KW-0472">Membrane</keyword>
<keyword evidence="1" id="KW-0812">Transmembrane</keyword>
<organism evidence="2 3">
    <name type="scientific">Allosediminivita pacifica</name>
    <dbReference type="NCBI Taxonomy" id="1267769"/>
    <lineage>
        <taxon>Bacteria</taxon>
        <taxon>Pseudomonadati</taxon>
        <taxon>Pseudomonadota</taxon>
        <taxon>Alphaproteobacteria</taxon>
        <taxon>Rhodobacterales</taxon>
        <taxon>Paracoccaceae</taxon>
        <taxon>Allosediminivita</taxon>
    </lineage>
</organism>
<keyword evidence="1" id="KW-1133">Transmembrane helix</keyword>
<feature type="transmembrane region" description="Helical" evidence="1">
    <location>
        <begin position="20"/>
        <end position="43"/>
    </location>
</feature>
<dbReference type="AlphaFoldDB" id="A0A2T6ADE6"/>
<comment type="caution">
    <text evidence="2">The sequence shown here is derived from an EMBL/GenBank/DDBJ whole genome shotgun (WGS) entry which is preliminary data.</text>
</comment>
<dbReference type="EMBL" id="QBKN01000026">
    <property type="protein sequence ID" value="PTX41844.1"/>
    <property type="molecule type" value="Genomic_DNA"/>
</dbReference>
<dbReference type="Proteomes" id="UP000244069">
    <property type="component" value="Unassembled WGS sequence"/>
</dbReference>